<dbReference type="InterPro" id="IPR036574">
    <property type="entry name" value="Scorpion_toxin-like_sf"/>
</dbReference>
<dbReference type="AlphaFoldDB" id="A0A0U1S505"/>
<keyword evidence="5" id="KW-0528">Neurotoxin</keyword>
<evidence type="ECO:0000256" key="2">
    <source>
        <dbReference type="ARBA" id="ARBA00022525"/>
    </source>
</evidence>
<keyword evidence="5" id="KW-0800">Toxin</keyword>
<dbReference type="PRINTS" id="PR00286">
    <property type="entry name" value="CHARYBDTOXIN"/>
</dbReference>
<dbReference type="InterPro" id="IPR001947">
    <property type="entry name" value="Scorpion_toxinS_K_inh"/>
</dbReference>
<dbReference type="GO" id="GO:0005576">
    <property type="term" value="C:extracellular region"/>
    <property type="evidence" value="ECO:0007669"/>
    <property type="project" value="UniProtKB-SubCell"/>
</dbReference>
<dbReference type="PROSITE" id="PS01138">
    <property type="entry name" value="SCORP_SHORT_TOXIN"/>
    <property type="match status" value="1"/>
</dbReference>
<protein>
    <submittedName>
        <fullName evidence="5">Neurotoxin KTx1</fullName>
    </submittedName>
</protein>
<name>A0A0U1S505_LYCMC</name>
<sequence>MNKLPIFIFMLIFCSMFISSECQKFTDIKCFSSSSCYEPCRGVTGRAHGKCMNGKCTCYY</sequence>
<organism evidence="5">
    <name type="scientific">Lychas mucronatus</name>
    <name type="common">Chinese swimming scorpion</name>
    <dbReference type="NCBI Taxonomy" id="172552"/>
    <lineage>
        <taxon>Eukaryota</taxon>
        <taxon>Metazoa</taxon>
        <taxon>Ecdysozoa</taxon>
        <taxon>Arthropoda</taxon>
        <taxon>Chelicerata</taxon>
        <taxon>Arachnida</taxon>
        <taxon>Scorpiones</taxon>
        <taxon>Buthida</taxon>
        <taxon>Buthoidea</taxon>
        <taxon>Buthidae</taxon>
        <taxon>Lychas</taxon>
    </lineage>
</organism>
<dbReference type="SUPFAM" id="SSF57095">
    <property type="entry name" value="Scorpion toxin-like"/>
    <property type="match status" value="1"/>
</dbReference>
<evidence type="ECO:0000256" key="1">
    <source>
        <dbReference type="ARBA" id="ARBA00004613"/>
    </source>
</evidence>
<dbReference type="Gene3D" id="3.30.30.10">
    <property type="entry name" value="Knottin, scorpion toxin-like"/>
    <property type="match status" value="1"/>
</dbReference>
<comment type="subcellular location">
    <subcellularLocation>
        <location evidence="1">Secreted</location>
    </subcellularLocation>
</comment>
<feature type="signal peptide" evidence="4">
    <location>
        <begin position="1"/>
        <end position="22"/>
    </location>
</feature>
<accession>A0A0U1S505</accession>
<dbReference type="Pfam" id="PF00451">
    <property type="entry name" value="Toxin_2"/>
    <property type="match status" value="1"/>
</dbReference>
<feature type="chain" id="PRO_5006829149" evidence="4">
    <location>
        <begin position="23"/>
        <end position="60"/>
    </location>
</feature>
<dbReference type="GO" id="GO:0008200">
    <property type="term" value="F:ion channel inhibitor activity"/>
    <property type="evidence" value="ECO:0007669"/>
    <property type="project" value="InterPro"/>
</dbReference>
<evidence type="ECO:0000313" key="5">
    <source>
        <dbReference type="EMBL" id="ABY26656.1"/>
    </source>
</evidence>
<reference evidence="5" key="1">
    <citation type="submission" date="2007-09" db="EMBL/GenBank/DDBJ databases">
        <title>Toxic transcriptome analysis of Lychas mucronatus: molecular mechanisms regulating diversity of scorpion venom peptides.</title>
        <authorList>
            <person name="Li W."/>
            <person name="Ma Y."/>
            <person name="Cao Z."/>
        </authorList>
    </citation>
    <scope>NUCLEOTIDE SEQUENCE</scope>
    <source>
        <tissue evidence="5">Venom gland</tissue>
    </source>
</reference>
<keyword evidence="2" id="KW-0964">Secreted</keyword>
<dbReference type="EMBL" id="EU163847">
    <property type="protein sequence ID" value="ABY26656.1"/>
    <property type="molecule type" value="mRNA"/>
</dbReference>
<evidence type="ECO:0000256" key="4">
    <source>
        <dbReference type="SAM" id="SignalP"/>
    </source>
</evidence>
<keyword evidence="3 4" id="KW-0732">Signal</keyword>
<proteinExistence type="evidence at transcript level"/>
<evidence type="ECO:0000256" key="3">
    <source>
        <dbReference type="ARBA" id="ARBA00022729"/>
    </source>
</evidence>